<keyword evidence="1" id="KW-0732">Signal</keyword>
<organism evidence="2 3">
    <name type="scientific">Pseudomonas fluorescens</name>
    <dbReference type="NCBI Taxonomy" id="294"/>
    <lineage>
        <taxon>Bacteria</taxon>
        <taxon>Pseudomonadati</taxon>
        <taxon>Pseudomonadota</taxon>
        <taxon>Gammaproteobacteria</taxon>
        <taxon>Pseudomonadales</taxon>
        <taxon>Pseudomonadaceae</taxon>
        <taxon>Pseudomonas</taxon>
    </lineage>
</organism>
<name>A0A0F4TZ40_PSEFL</name>
<proteinExistence type="predicted"/>
<comment type="caution">
    <text evidence="2">The sequence shown here is derived from an EMBL/GenBank/DDBJ whole genome shotgun (WGS) entry which is preliminary data.</text>
</comment>
<evidence type="ECO:0000313" key="2">
    <source>
        <dbReference type="EMBL" id="KJZ49354.1"/>
    </source>
</evidence>
<sequence length="173" mass="20029">MRSIAVYTSIALLALFMVPLATAATSVEVVFKNPEKFSDASLDRPGYERGADPYVMKELRSYIQKLGERYLPPGQQLQIEIRNIDLAGRYEPWRPDAYEVRFMRDITWPSIDLHYVLKQNGQIVSQADARVMDQLYLQRPGRANRSDRLYSEKAMLSDWFHRQFAGQHQSGLD</sequence>
<accession>A0A0F4TZ40</accession>
<evidence type="ECO:0000313" key="3">
    <source>
        <dbReference type="Proteomes" id="UP000033588"/>
    </source>
</evidence>
<feature type="signal peptide" evidence="1">
    <location>
        <begin position="1"/>
        <end position="23"/>
    </location>
</feature>
<evidence type="ECO:0008006" key="4">
    <source>
        <dbReference type="Google" id="ProtNLM"/>
    </source>
</evidence>
<dbReference type="OrthoDB" id="195620at2"/>
<dbReference type="EMBL" id="LACC01000009">
    <property type="protein sequence ID" value="KJZ49354.1"/>
    <property type="molecule type" value="Genomic_DNA"/>
</dbReference>
<dbReference type="RefSeq" id="WP_046038563.1">
    <property type="nucleotide sequence ID" value="NZ_LACC01000009.1"/>
</dbReference>
<dbReference type="Pfam" id="PF11454">
    <property type="entry name" value="DUF3016"/>
    <property type="match status" value="1"/>
</dbReference>
<dbReference type="AlphaFoldDB" id="A0A0F4TZ40"/>
<evidence type="ECO:0000256" key="1">
    <source>
        <dbReference type="SAM" id="SignalP"/>
    </source>
</evidence>
<dbReference type="Proteomes" id="UP000033588">
    <property type="component" value="Unassembled WGS sequence"/>
</dbReference>
<feature type="chain" id="PRO_5002479347" description="DUF3016 domain-containing protein" evidence="1">
    <location>
        <begin position="24"/>
        <end position="173"/>
    </location>
</feature>
<gene>
    <name evidence="2" type="ORF">VC35_06400</name>
</gene>
<reference evidence="2 3" key="1">
    <citation type="submission" date="2015-03" db="EMBL/GenBank/DDBJ databases">
        <title>Comparative genomics of Pseudomonas insights into diversity of traits involved in vanlence and defense.</title>
        <authorList>
            <person name="Qin Y."/>
        </authorList>
    </citation>
    <scope>NUCLEOTIDE SEQUENCE [LARGE SCALE GENOMIC DNA]</scope>
    <source>
        <strain evidence="2 3">C8</strain>
    </source>
</reference>
<dbReference type="PATRIC" id="fig|294.132.peg.5872"/>
<dbReference type="InterPro" id="IPR021557">
    <property type="entry name" value="DUF3016"/>
</dbReference>
<protein>
    <recommendedName>
        <fullName evidence="4">DUF3016 domain-containing protein</fullName>
    </recommendedName>
</protein>